<dbReference type="EMBL" id="OV696689">
    <property type="protein sequence ID" value="CAH1264246.1"/>
    <property type="molecule type" value="Genomic_DNA"/>
</dbReference>
<dbReference type="InterPro" id="IPR027417">
    <property type="entry name" value="P-loop_NTPase"/>
</dbReference>
<dbReference type="PROSITE" id="PS50067">
    <property type="entry name" value="KINESIN_MOTOR_2"/>
    <property type="match status" value="1"/>
</dbReference>
<dbReference type="OrthoDB" id="3176171at2759"/>
<dbReference type="AlphaFoldDB" id="A0A8J9ZV86"/>
<feature type="binding site" evidence="3">
    <location>
        <begin position="41"/>
        <end position="48"/>
    </location>
    <ligand>
        <name>ATP</name>
        <dbReference type="ChEBI" id="CHEBI:30616"/>
    </ligand>
</feature>
<dbReference type="PANTHER" id="PTHR47117:SF6">
    <property type="entry name" value="KINESIN-LIKE PROTEIN KIF16B"/>
    <property type="match status" value="1"/>
</dbReference>
<evidence type="ECO:0000256" key="2">
    <source>
        <dbReference type="ARBA" id="ARBA00022840"/>
    </source>
</evidence>
<evidence type="ECO:0000256" key="3">
    <source>
        <dbReference type="PROSITE-ProRule" id="PRU00283"/>
    </source>
</evidence>
<dbReference type="InterPro" id="IPR036961">
    <property type="entry name" value="Kinesin_motor_dom_sf"/>
</dbReference>
<dbReference type="GO" id="GO:0005524">
    <property type="term" value="F:ATP binding"/>
    <property type="evidence" value="ECO:0007669"/>
    <property type="project" value="UniProtKB-UniRule"/>
</dbReference>
<accession>A0A8J9ZV86</accession>
<dbReference type="GO" id="GO:0007018">
    <property type="term" value="P:microtubule-based movement"/>
    <property type="evidence" value="ECO:0007669"/>
    <property type="project" value="InterPro"/>
</dbReference>
<organism evidence="5 6">
    <name type="scientific">Branchiostoma lanceolatum</name>
    <name type="common">Common lancelet</name>
    <name type="synonym">Amphioxus lanceolatum</name>
    <dbReference type="NCBI Taxonomy" id="7740"/>
    <lineage>
        <taxon>Eukaryota</taxon>
        <taxon>Metazoa</taxon>
        <taxon>Chordata</taxon>
        <taxon>Cephalochordata</taxon>
        <taxon>Leptocardii</taxon>
        <taxon>Amphioxiformes</taxon>
        <taxon>Branchiostomatidae</taxon>
        <taxon>Branchiostoma</taxon>
    </lineage>
</organism>
<comment type="similarity">
    <text evidence="3">Belongs to the TRAFAC class myosin-kinesin ATPase superfamily. Kinesin family.</text>
</comment>
<dbReference type="Gene3D" id="3.40.850.10">
    <property type="entry name" value="Kinesin motor domain"/>
    <property type="match status" value="2"/>
</dbReference>
<dbReference type="SMART" id="SM00129">
    <property type="entry name" value="KISc"/>
    <property type="match status" value="1"/>
</dbReference>
<keyword evidence="2 3" id="KW-0067">ATP-binding</keyword>
<dbReference type="GO" id="GO:0008017">
    <property type="term" value="F:microtubule binding"/>
    <property type="evidence" value="ECO:0007669"/>
    <property type="project" value="InterPro"/>
</dbReference>
<evidence type="ECO:0000259" key="4">
    <source>
        <dbReference type="PROSITE" id="PS50067"/>
    </source>
</evidence>
<dbReference type="InterPro" id="IPR001752">
    <property type="entry name" value="Kinesin_motor_dom"/>
</dbReference>
<keyword evidence="1 3" id="KW-0547">Nucleotide-binding</keyword>
<dbReference type="SUPFAM" id="SSF52540">
    <property type="entry name" value="P-loop containing nucleoside triphosphate hydrolases"/>
    <property type="match status" value="1"/>
</dbReference>
<gene>
    <name evidence="5" type="primary">KIF16B</name>
    <name evidence="5" type="ORF">BLAG_LOCUS18679</name>
</gene>
<dbReference type="Proteomes" id="UP000838412">
    <property type="component" value="Chromosome 4"/>
</dbReference>
<protein>
    <submittedName>
        <fullName evidence="5">KIF16B protein</fullName>
    </submittedName>
</protein>
<evidence type="ECO:0000313" key="6">
    <source>
        <dbReference type="Proteomes" id="UP000838412"/>
    </source>
</evidence>
<sequence length="175" mass="20004">MRWERSLPPQINMMTLVHKDLGEDVLENAFEGYNACIFAYGQTGSGKSYTMMGDQNTPNQQGLTPRICEGLYSRIEANDEEGISYRTEVREAIYERIYNPTLNRNGGVRLDLSGTWDSALPPPKKQYCYLEIYNERVRDLLRTPRKGMAMGHTLKVREHPKEGPYVQGKYSCAGK</sequence>
<reference evidence="5" key="1">
    <citation type="submission" date="2022-01" db="EMBL/GenBank/DDBJ databases">
        <authorList>
            <person name="Braso-Vives M."/>
        </authorList>
    </citation>
    <scope>NUCLEOTIDE SEQUENCE</scope>
</reference>
<keyword evidence="6" id="KW-1185">Reference proteome</keyword>
<dbReference type="PANTHER" id="PTHR47117">
    <property type="entry name" value="STAR-RELATED LIPID TRANSFER PROTEIN 9"/>
    <property type="match status" value="1"/>
</dbReference>
<evidence type="ECO:0000256" key="1">
    <source>
        <dbReference type="ARBA" id="ARBA00022741"/>
    </source>
</evidence>
<feature type="domain" description="Kinesin motor" evidence="4">
    <location>
        <begin position="1"/>
        <end position="175"/>
    </location>
</feature>
<proteinExistence type="inferred from homology"/>
<evidence type="ECO:0000313" key="5">
    <source>
        <dbReference type="EMBL" id="CAH1264246.1"/>
    </source>
</evidence>
<keyword evidence="3" id="KW-0505">Motor protein</keyword>
<dbReference type="Pfam" id="PF00225">
    <property type="entry name" value="Kinesin"/>
    <property type="match status" value="1"/>
</dbReference>
<name>A0A8J9ZV86_BRALA</name>
<dbReference type="GO" id="GO:0003777">
    <property type="term" value="F:microtubule motor activity"/>
    <property type="evidence" value="ECO:0007669"/>
    <property type="project" value="InterPro"/>
</dbReference>